<dbReference type="InterPro" id="IPR036179">
    <property type="entry name" value="Ig-like_dom_sf"/>
</dbReference>
<dbReference type="AlphaFoldDB" id="A0A8C4R2P7"/>
<organism evidence="2 3">
    <name type="scientific">Eptatretus burgeri</name>
    <name type="common">Inshore hagfish</name>
    <dbReference type="NCBI Taxonomy" id="7764"/>
    <lineage>
        <taxon>Eukaryota</taxon>
        <taxon>Metazoa</taxon>
        <taxon>Chordata</taxon>
        <taxon>Craniata</taxon>
        <taxon>Vertebrata</taxon>
        <taxon>Cyclostomata</taxon>
        <taxon>Myxini</taxon>
        <taxon>Myxiniformes</taxon>
        <taxon>Myxinidae</taxon>
        <taxon>Eptatretinae</taxon>
        <taxon>Eptatretus</taxon>
    </lineage>
</organism>
<dbReference type="Ensembl" id="ENSEBUT00000024784.1">
    <property type="protein sequence ID" value="ENSEBUP00000024208.1"/>
    <property type="gene ID" value="ENSEBUG00000014915.1"/>
</dbReference>
<keyword evidence="1" id="KW-1133">Transmembrane helix</keyword>
<evidence type="ECO:0000313" key="3">
    <source>
        <dbReference type="Proteomes" id="UP000694388"/>
    </source>
</evidence>
<evidence type="ECO:0000256" key="1">
    <source>
        <dbReference type="SAM" id="Phobius"/>
    </source>
</evidence>
<dbReference type="GeneTree" id="ENSGT00930000152740"/>
<feature type="transmembrane region" description="Helical" evidence="1">
    <location>
        <begin position="114"/>
        <end position="141"/>
    </location>
</feature>
<name>A0A8C4R2P7_EPTBU</name>
<reference evidence="2" key="1">
    <citation type="submission" date="2025-08" db="UniProtKB">
        <authorList>
            <consortium name="Ensembl"/>
        </authorList>
    </citation>
    <scope>IDENTIFICATION</scope>
</reference>
<dbReference type="InterPro" id="IPR013783">
    <property type="entry name" value="Ig-like_fold"/>
</dbReference>
<reference evidence="2" key="2">
    <citation type="submission" date="2025-09" db="UniProtKB">
        <authorList>
            <consortium name="Ensembl"/>
        </authorList>
    </citation>
    <scope>IDENTIFICATION</scope>
</reference>
<dbReference type="Gene3D" id="2.60.40.10">
    <property type="entry name" value="Immunoglobulins"/>
    <property type="match status" value="1"/>
</dbReference>
<dbReference type="Proteomes" id="UP000694388">
    <property type="component" value="Unplaced"/>
</dbReference>
<evidence type="ECO:0000313" key="2">
    <source>
        <dbReference type="Ensembl" id="ENSEBUP00000024208.1"/>
    </source>
</evidence>
<keyword evidence="3" id="KW-1185">Reference proteome</keyword>
<dbReference type="SUPFAM" id="SSF48726">
    <property type="entry name" value="Immunoglobulin"/>
    <property type="match status" value="1"/>
</dbReference>
<proteinExistence type="predicted"/>
<protein>
    <submittedName>
        <fullName evidence="2">Uncharacterized protein</fullName>
    </submittedName>
</protein>
<keyword evidence="1" id="KW-0472">Membrane</keyword>
<sequence length="169" mass="18906">MEPLISHARDLEFHSQTWSCFIQMVQISFVNQSFNGTIDLTCKGSGIPLPNLELLHPNGTKLNTMKKKDSKEIKLHINIAEPAPVVKYTCVGTNIHGETRVEIMLELKDEPTSLTVGLIIGIVFLSLLVVVVTVLVALIYWRRRKTPGKVKAQRMKFRTSDGNETSPPP</sequence>
<accession>A0A8C4R2P7</accession>
<keyword evidence="1" id="KW-0812">Transmembrane</keyword>